<dbReference type="EMBL" id="PTIX01000048">
    <property type="protein sequence ID" value="PPK60744.1"/>
    <property type="molecule type" value="Genomic_DNA"/>
</dbReference>
<dbReference type="Proteomes" id="UP000239203">
    <property type="component" value="Unassembled WGS sequence"/>
</dbReference>
<name>A0A2S6GBN5_9PSEU</name>
<sequence length="111" mass="12613">MNRTTIKWLNDRNRDAAKAECRKIDPTYSAKGRDCDEFPFAATWQGASAQPNPDRGRFSACPVNSDQNQAAGREFQTWYGVDRILDVFDPFYVRIDGTPPPDKQTGCFTYP</sequence>
<organism evidence="2 3">
    <name type="scientific">Actinokineospora auranticolor</name>
    <dbReference type="NCBI Taxonomy" id="155976"/>
    <lineage>
        <taxon>Bacteria</taxon>
        <taxon>Bacillati</taxon>
        <taxon>Actinomycetota</taxon>
        <taxon>Actinomycetes</taxon>
        <taxon>Pseudonocardiales</taxon>
        <taxon>Pseudonocardiaceae</taxon>
        <taxon>Actinokineospora</taxon>
    </lineage>
</organism>
<evidence type="ECO:0000313" key="3">
    <source>
        <dbReference type="Proteomes" id="UP000239203"/>
    </source>
</evidence>
<comment type="caution">
    <text evidence="2">The sequence shown here is derived from an EMBL/GenBank/DDBJ whole genome shotgun (WGS) entry which is preliminary data.</text>
</comment>
<reference evidence="2 3" key="1">
    <citation type="submission" date="2018-02" db="EMBL/GenBank/DDBJ databases">
        <title>Genomic Encyclopedia of Archaeal and Bacterial Type Strains, Phase II (KMG-II): from individual species to whole genera.</title>
        <authorList>
            <person name="Goeker M."/>
        </authorList>
    </citation>
    <scope>NUCLEOTIDE SEQUENCE [LARGE SCALE GENOMIC DNA]</scope>
    <source>
        <strain evidence="2 3">YU 961-1</strain>
    </source>
</reference>
<evidence type="ECO:0000259" key="1">
    <source>
        <dbReference type="Pfam" id="PF14040"/>
    </source>
</evidence>
<dbReference type="InterPro" id="IPR029476">
    <property type="entry name" value="DNase_NucA_NucB"/>
</dbReference>
<dbReference type="AlphaFoldDB" id="A0A2S6GBN5"/>
<keyword evidence="3" id="KW-1185">Reference proteome</keyword>
<accession>A0A2S6GBN5</accession>
<protein>
    <submittedName>
        <fullName evidence="2">Deoxyribonuclease NucA/NucB</fullName>
    </submittedName>
</protein>
<evidence type="ECO:0000313" key="2">
    <source>
        <dbReference type="EMBL" id="PPK60744.1"/>
    </source>
</evidence>
<dbReference type="Pfam" id="PF14040">
    <property type="entry name" value="DNase_NucA_NucB"/>
    <property type="match status" value="1"/>
</dbReference>
<feature type="domain" description="Deoxyribonuclease NucA/NucB" evidence="1">
    <location>
        <begin position="14"/>
        <end position="82"/>
    </location>
</feature>
<dbReference type="OrthoDB" id="2751008at2"/>
<gene>
    <name evidence="2" type="ORF">CLV40_1482</name>
</gene>
<dbReference type="RefSeq" id="WP_104483630.1">
    <property type="nucleotide sequence ID" value="NZ_CP154825.1"/>
</dbReference>
<proteinExistence type="predicted"/>